<dbReference type="InterPro" id="IPR012910">
    <property type="entry name" value="Plug_dom"/>
</dbReference>
<dbReference type="GO" id="GO:0009279">
    <property type="term" value="C:cell outer membrane"/>
    <property type="evidence" value="ECO:0007669"/>
    <property type="project" value="UniProtKB-SubCell"/>
</dbReference>
<accession>A0A511YJH9</accession>
<keyword evidence="1" id="KW-1134">Transmembrane beta strand</keyword>
<keyword evidence="1" id="KW-0813">Transport</keyword>
<feature type="transmembrane region" description="Helical" evidence="2">
    <location>
        <begin position="48"/>
        <end position="69"/>
    </location>
</feature>
<dbReference type="RefSeq" id="WP_146940318.1">
    <property type="nucleotide sequence ID" value="NZ_BJYJ01000003.1"/>
</dbReference>
<keyword evidence="1 2" id="KW-0472">Membrane</keyword>
<organism evidence="4 5">
    <name type="scientific">Chryseobacterium hagamense</name>
    <dbReference type="NCBI Taxonomy" id="395935"/>
    <lineage>
        <taxon>Bacteria</taxon>
        <taxon>Pseudomonadati</taxon>
        <taxon>Bacteroidota</taxon>
        <taxon>Flavobacteriia</taxon>
        <taxon>Flavobacteriales</taxon>
        <taxon>Weeksellaceae</taxon>
        <taxon>Chryseobacterium group</taxon>
        <taxon>Chryseobacterium</taxon>
    </lineage>
</organism>
<dbReference type="EMBL" id="BJYJ01000003">
    <property type="protein sequence ID" value="GEN75359.1"/>
    <property type="molecule type" value="Genomic_DNA"/>
</dbReference>
<gene>
    <name evidence="4" type="ORF">CHA01nite_10990</name>
</gene>
<proteinExistence type="inferred from homology"/>
<evidence type="ECO:0000256" key="2">
    <source>
        <dbReference type="SAM" id="Phobius"/>
    </source>
</evidence>
<feature type="domain" description="TonB-dependent receptor plug" evidence="3">
    <location>
        <begin position="262"/>
        <end position="352"/>
    </location>
</feature>
<dbReference type="Proteomes" id="UP000321863">
    <property type="component" value="Unassembled WGS sequence"/>
</dbReference>
<evidence type="ECO:0000313" key="5">
    <source>
        <dbReference type="Proteomes" id="UP000321863"/>
    </source>
</evidence>
<dbReference type="OrthoDB" id="9805121at2"/>
<dbReference type="Gene3D" id="2.170.130.10">
    <property type="entry name" value="TonB-dependent receptor, plug domain"/>
    <property type="match status" value="1"/>
</dbReference>
<dbReference type="AlphaFoldDB" id="A0A511YJH9"/>
<keyword evidence="5" id="KW-1185">Reference proteome</keyword>
<comment type="caution">
    <text evidence="4">The sequence shown here is derived from an EMBL/GenBank/DDBJ whole genome shotgun (WGS) entry which is preliminary data.</text>
</comment>
<evidence type="ECO:0000313" key="4">
    <source>
        <dbReference type="EMBL" id="GEN75359.1"/>
    </source>
</evidence>
<keyword evidence="1 2" id="KW-0812">Transmembrane</keyword>
<dbReference type="SUPFAM" id="SSF56935">
    <property type="entry name" value="Porins"/>
    <property type="match status" value="1"/>
</dbReference>
<dbReference type="InterPro" id="IPR037066">
    <property type="entry name" value="Plug_dom_sf"/>
</dbReference>
<dbReference type="Pfam" id="PF07715">
    <property type="entry name" value="Plug"/>
    <property type="match status" value="1"/>
</dbReference>
<dbReference type="InterPro" id="IPR039426">
    <property type="entry name" value="TonB-dep_rcpt-like"/>
</dbReference>
<keyword evidence="1" id="KW-0998">Cell outer membrane</keyword>
<reference evidence="4 5" key="1">
    <citation type="submission" date="2019-07" db="EMBL/GenBank/DDBJ databases">
        <title>Whole genome shotgun sequence of Chryseobacterium hagamense NBRC 105253.</title>
        <authorList>
            <person name="Hosoyama A."/>
            <person name="Uohara A."/>
            <person name="Ohji S."/>
            <person name="Ichikawa N."/>
        </authorList>
    </citation>
    <scope>NUCLEOTIDE SEQUENCE [LARGE SCALE GENOMIC DNA]</scope>
    <source>
        <strain evidence="4 5">NBRC 105253</strain>
    </source>
</reference>
<comment type="similarity">
    <text evidence="1">Belongs to the TonB-dependent receptor family.</text>
</comment>
<comment type="subcellular location">
    <subcellularLocation>
        <location evidence="1">Cell outer membrane</location>
        <topology evidence="1">Multi-pass membrane protein</topology>
    </subcellularLocation>
</comment>
<sequence length="379" mass="41661">MENTNIDKTFNEASKTMEEPATFPGFDKVWAKVGEKLDKKEEKKRKTISLWIPYGIAASLLIGSGVFYFTSKKDSTGSPQKAIAYQNVSQKEEEPAKMAAPVRKTDSIVKANIMKEILKSPAPETAYGKVPETRGTHIMVPVSVMPLYQAFPRETASVPDDQVIVDRTDLRNTEEIIAMGIRKEKASMVQELSAASVSKKKMSDLTAIADTAEAIYPDRSPSLRNENQEPEILAYNKNSLVRSNLTASASGDGNKLMANRIGGREASVMIRGKVSGVNINSISETPGSGKVDISITCQSSVRSNKSTLFIVDGKETDSEVFKKIDPKKIVSIQVFKDQKATALFGSKAVNGVVLVETRDISKKEKRRLKKLLQEKLPLK</sequence>
<evidence type="ECO:0000256" key="1">
    <source>
        <dbReference type="PROSITE-ProRule" id="PRU01360"/>
    </source>
</evidence>
<evidence type="ECO:0000259" key="3">
    <source>
        <dbReference type="Pfam" id="PF07715"/>
    </source>
</evidence>
<name>A0A511YJH9_9FLAO</name>
<keyword evidence="2" id="KW-1133">Transmembrane helix</keyword>
<dbReference type="PROSITE" id="PS52016">
    <property type="entry name" value="TONB_DEPENDENT_REC_3"/>
    <property type="match status" value="1"/>
</dbReference>
<protein>
    <recommendedName>
        <fullName evidence="3">TonB-dependent receptor plug domain-containing protein</fullName>
    </recommendedName>
</protein>